<evidence type="ECO:0000313" key="3">
    <source>
        <dbReference type="EMBL" id="EFO96342.1"/>
    </source>
</evidence>
<dbReference type="EMBL" id="DS268430">
    <property type="protein sequence ID" value="EFO96342.1"/>
    <property type="molecule type" value="Genomic_DNA"/>
</dbReference>
<sequence length="132" mass="15060">MAHSDEMKAAMFAFFFLDTFPPEEVENVKKRYNAGDADTIKGVKRHCPYFVDTDAYAKGNKDLNSYKICCEVFDYCSFYVQTWFYLVCGGVALLIVIILIVVFFFCCKKRGRGGGEDVESIETSDATEKEDY</sequence>
<keyword evidence="2" id="KW-1133">Transmembrane helix</keyword>
<feature type="region of interest" description="Disordered" evidence="1">
    <location>
        <begin position="111"/>
        <end position="132"/>
    </location>
</feature>
<evidence type="ECO:0000256" key="2">
    <source>
        <dbReference type="SAM" id="Phobius"/>
    </source>
</evidence>
<dbReference type="OrthoDB" id="5875066at2759"/>
<name>E3M9N9_CAERE</name>
<keyword evidence="2" id="KW-0812">Transmembrane</keyword>
<feature type="transmembrane region" description="Helical" evidence="2">
    <location>
        <begin position="83"/>
        <end position="106"/>
    </location>
</feature>
<protein>
    <submittedName>
        <fullName evidence="3">Uncharacterized protein</fullName>
    </submittedName>
</protein>
<organism evidence="4">
    <name type="scientific">Caenorhabditis remanei</name>
    <name type="common">Caenorhabditis vulgaris</name>
    <dbReference type="NCBI Taxonomy" id="31234"/>
    <lineage>
        <taxon>Eukaryota</taxon>
        <taxon>Metazoa</taxon>
        <taxon>Ecdysozoa</taxon>
        <taxon>Nematoda</taxon>
        <taxon>Chromadorea</taxon>
        <taxon>Rhabditida</taxon>
        <taxon>Rhabditina</taxon>
        <taxon>Rhabditomorpha</taxon>
        <taxon>Rhabditoidea</taxon>
        <taxon>Rhabditidae</taxon>
        <taxon>Peloderinae</taxon>
        <taxon>Caenorhabditis</taxon>
    </lineage>
</organism>
<keyword evidence="2" id="KW-0472">Membrane</keyword>
<proteinExistence type="predicted"/>
<dbReference type="Proteomes" id="UP000008281">
    <property type="component" value="Unassembled WGS sequence"/>
</dbReference>
<keyword evidence="4" id="KW-1185">Reference proteome</keyword>
<dbReference type="InParanoid" id="E3M9N9"/>
<dbReference type="AlphaFoldDB" id="E3M9N9"/>
<evidence type="ECO:0000256" key="1">
    <source>
        <dbReference type="SAM" id="MobiDB-lite"/>
    </source>
</evidence>
<evidence type="ECO:0000313" key="4">
    <source>
        <dbReference type="Proteomes" id="UP000008281"/>
    </source>
</evidence>
<accession>E3M9N9</accession>
<reference evidence="3" key="1">
    <citation type="submission" date="2007-07" db="EMBL/GenBank/DDBJ databases">
        <title>PCAP assembly of the Caenorhabditis remanei genome.</title>
        <authorList>
            <consortium name="The Caenorhabditis remanei Sequencing Consortium"/>
            <person name="Wilson R.K."/>
        </authorList>
    </citation>
    <scope>NUCLEOTIDE SEQUENCE [LARGE SCALE GENOMIC DNA]</scope>
    <source>
        <strain evidence="3">PB4641</strain>
    </source>
</reference>
<dbReference type="HOGENOM" id="CLU_157470_0_0_1"/>
<gene>
    <name evidence="3" type="ORF">CRE_14583</name>
</gene>
<dbReference type="eggNOG" id="ENOG502R971">
    <property type="taxonomic scope" value="Eukaryota"/>
</dbReference>